<feature type="domain" description="AAA+ ATPase" evidence="1">
    <location>
        <begin position="112"/>
        <end position="235"/>
    </location>
</feature>
<reference evidence="2" key="1">
    <citation type="journal article" date="2020" name="Phytopathology">
        <title>Genome Sequence Resources of Colletotrichum truncatum, C. plurivorum, C. musicola, and C. sojae: Four Species Pathogenic to Soybean (Glycine max).</title>
        <authorList>
            <person name="Rogerio F."/>
            <person name="Boufleur T.R."/>
            <person name="Ciampi-Guillardi M."/>
            <person name="Sukno S.A."/>
            <person name="Thon M.R."/>
            <person name="Massola Junior N.S."/>
            <person name="Baroncelli R."/>
        </authorList>
    </citation>
    <scope>NUCLEOTIDE SEQUENCE</scope>
    <source>
        <strain evidence="2">LFN0074</strain>
    </source>
</reference>
<dbReference type="SMART" id="SM00382">
    <property type="entry name" value="AAA"/>
    <property type="match status" value="1"/>
</dbReference>
<evidence type="ECO:0000259" key="1">
    <source>
        <dbReference type="SMART" id="SM00382"/>
    </source>
</evidence>
<evidence type="ECO:0000313" key="2">
    <source>
        <dbReference type="EMBL" id="KAF6815636.1"/>
    </source>
</evidence>
<name>A0A8H6JN39_9PEZI</name>
<accession>A0A8H6JN39</accession>
<comment type="caution">
    <text evidence="2">The sequence shown here is derived from an EMBL/GenBank/DDBJ whole genome shotgun (WGS) entry which is preliminary data.</text>
</comment>
<dbReference type="InterPro" id="IPR003593">
    <property type="entry name" value="AAA+_ATPase"/>
</dbReference>
<dbReference type="InterPro" id="IPR003959">
    <property type="entry name" value="ATPase_AAA_core"/>
</dbReference>
<dbReference type="Proteomes" id="UP000639643">
    <property type="component" value="Unassembled WGS sequence"/>
</dbReference>
<dbReference type="Pfam" id="PF00004">
    <property type="entry name" value="AAA"/>
    <property type="match status" value="1"/>
</dbReference>
<organism evidence="2 3">
    <name type="scientific">Colletotrichum musicola</name>
    <dbReference type="NCBI Taxonomy" id="2175873"/>
    <lineage>
        <taxon>Eukaryota</taxon>
        <taxon>Fungi</taxon>
        <taxon>Dikarya</taxon>
        <taxon>Ascomycota</taxon>
        <taxon>Pezizomycotina</taxon>
        <taxon>Sordariomycetes</taxon>
        <taxon>Hypocreomycetidae</taxon>
        <taxon>Glomerellales</taxon>
        <taxon>Glomerellaceae</taxon>
        <taxon>Colletotrichum</taxon>
        <taxon>Colletotrichum orchidearum species complex</taxon>
    </lineage>
</organism>
<evidence type="ECO:0000313" key="3">
    <source>
        <dbReference type="Proteomes" id="UP000639643"/>
    </source>
</evidence>
<proteinExistence type="predicted"/>
<keyword evidence="3" id="KW-1185">Reference proteome</keyword>
<sequence>MTRPTPKGSNSEEVVTFTAIRRVMADPKSYSDYNGDDLLFYHYRILGYSFAETQWCAMAVRKLETPVWNMEAFDKVLMPPTKRDLILRLVGAHGAGSNQAPESNDLIKHKGDSLIGLFSGESGVGKTLTAEAVAELSERPLLSVGPGDLGAELKEVDDQLKKWLTLASAWRCVLLIDECDVFLRKREHTSLANNSLVSIFLRRLEYFNGVAILTTNRPANIDNAFMSRIHFKFHFDGLGSTERMELWKTFVGEGVDLNEERLAALAQELELNGREIRNMVFCAKLLSKTEDPPGELTVDLLSRVAKYLTDFREP</sequence>
<dbReference type="AlphaFoldDB" id="A0A8H6JN39"/>
<dbReference type="SUPFAM" id="SSF52540">
    <property type="entry name" value="P-loop containing nucleoside triphosphate hydrolases"/>
    <property type="match status" value="1"/>
</dbReference>
<dbReference type="PANTHER" id="PTHR46411">
    <property type="entry name" value="FAMILY ATPASE, PUTATIVE-RELATED"/>
    <property type="match status" value="1"/>
</dbReference>
<dbReference type="PANTHER" id="PTHR46411:SF2">
    <property type="entry name" value="AAA+ ATPASE DOMAIN-CONTAINING PROTEIN"/>
    <property type="match status" value="1"/>
</dbReference>
<dbReference type="GO" id="GO:0005524">
    <property type="term" value="F:ATP binding"/>
    <property type="evidence" value="ECO:0007669"/>
    <property type="project" value="InterPro"/>
</dbReference>
<dbReference type="GO" id="GO:0016887">
    <property type="term" value="F:ATP hydrolysis activity"/>
    <property type="evidence" value="ECO:0007669"/>
    <property type="project" value="InterPro"/>
</dbReference>
<dbReference type="EMBL" id="WIGM01000696">
    <property type="protein sequence ID" value="KAF6815636.1"/>
    <property type="molecule type" value="Genomic_DNA"/>
</dbReference>
<dbReference type="InterPro" id="IPR027417">
    <property type="entry name" value="P-loop_NTPase"/>
</dbReference>
<gene>
    <name evidence="2" type="ORF">CMUS01_12409</name>
</gene>
<dbReference type="OrthoDB" id="10042665at2759"/>
<protein>
    <submittedName>
        <fullName evidence="2">AAA family ATPase</fullName>
    </submittedName>
</protein>
<dbReference type="Gene3D" id="3.40.50.300">
    <property type="entry name" value="P-loop containing nucleotide triphosphate hydrolases"/>
    <property type="match status" value="1"/>
</dbReference>